<gene>
    <name evidence="6" type="primary">nadK</name>
    <name evidence="7" type="ORF">CP960_12575</name>
</gene>
<evidence type="ECO:0000256" key="5">
    <source>
        <dbReference type="ARBA" id="ARBA00047925"/>
    </source>
</evidence>
<protein>
    <recommendedName>
        <fullName evidence="6">NAD kinase</fullName>
        <ecNumber evidence="6">2.7.1.23</ecNumber>
    </recommendedName>
    <alternativeName>
        <fullName evidence="6">ATP-dependent NAD kinase</fullName>
    </alternativeName>
</protein>
<keyword evidence="3 6" id="KW-0521">NADP</keyword>
<dbReference type="AlphaFoldDB" id="A0A2N1IZW6"/>
<dbReference type="EC" id="2.7.1.23" evidence="6"/>
<name>A0A2N1IZW6_9BACT</name>
<keyword evidence="6" id="KW-0963">Cytoplasm</keyword>
<keyword evidence="1 6" id="KW-0808">Transferase</keyword>
<keyword evidence="2 6" id="KW-0418">Kinase</keyword>
<evidence type="ECO:0000256" key="1">
    <source>
        <dbReference type="ARBA" id="ARBA00022679"/>
    </source>
</evidence>
<dbReference type="PANTHER" id="PTHR20275">
    <property type="entry name" value="NAD KINASE"/>
    <property type="match status" value="1"/>
</dbReference>
<evidence type="ECO:0000256" key="3">
    <source>
        <dbReference type="ARBA" id="ARBA00022857"/>
    </source>
</evidence>
<feature type="binding site" evidence="6">
    <location>
        <position position="215"/>
    </location>
    <ligand>
        <name>NAD(+)</name>
        <dbReference type="ChEBI" id="CHEBI:57540"/>
    </ligand>
</feature>
<comment type="subcellular location">
    <subcellularLocation>
        <location evidence="6">Cytoplasm</location>
    </subcellularLocation>
</comment>
<dbReference type="InterPro" id="IPR002504">
    <property type="entry name" value="NADK"/>
</dbReference>
<feature type="binding site" evidence="6">
    <location>
        <begin position="191"/>
        <end position="196"/>
    </location>
    <ligand>
        <name>NAD(+)</name>
        <dbReference type="ChEBI" id="CHEBI:57540"/>
    </ligand>
</feature>
<dbReference type="GO" id="GO:0005524">
    <property type="term" value="F:ATP binding"/>
    <property type="evidence" value="ECO:0007669"/>
    <property type="project" value="UniProtKB-KW"/>
</dbReference>
<dbReference type="Pfam" id="PF20143">
    <property type="entry name" value="NAD_kinase_C"/>
    <property type="match status" value="1"/>
</dbReference>
<dbReference type="InterPro" id="IPR016064">
    <property type="entry name" value="NAD/diacylglycerol_kinase_sf"/>
</dbReference>
<feature type="binding site" evidence="6">
    <location>
        <position position="249"/>
    </location>
    <ligand>
        <name>NAD(+)</name>
        <dbReference type="ChEBI" id="CHEBI:57540"/>
    </ligand>
</feature>
<dbReference type="OrthoDB" id="9774737at2"/>
<dbReference type="Pfam" id="PF01513">
    <property type="entry name" value="NAD_kinase"/>
    <property type="match status" value="1"/>
</dbReference>
<comment type="similarity">
    <text evidence="6">Belongs to the NAD kinase family.</text>
</comment>
<dbReference type="Gene3D" id="2.60.200.30">
    <property type="entry name" value="Probable inorganic polyphosphate/atp-NAD kinase, domain 2"/>
    <property type="match status" value="1"/>
</dbReference>
<accession>A0A2N1IZW6</accession>
<dbReference type="GO" id="GO:0006741">
    <property type="term" value="P:NADP+ biosynthetic process"/>
    <property type="evidence" value="ECO:0007669"/>
    <property type="project" value="UniProtKB-UniRule"/>
</dbReference>
<dbReference type="GO" id="GO:0005737">
    <property type="term" value="C:cytoplasm"/>
    <property type="evidence" value="ECO:0007669"/>
    <property type="project" value="UniProtKB-SubCell"/>
</dbReference>
<dbReference type="Gene3D" id="3.40.50.10330">
    <property type="entry name" value="Probable inorganic polyphosphate/atp-NAD kinase, domain 1"/>
    <property type="match status" value="1"/>
</dbReference>
<dbReference type="GO" id="GO:0003951">
    <property type="term" value="F:NAD+ kinase activity"/>
    <property type="evidence" value="ECO:0007669"/>
    <property type="project" value="UniProtKB-UniRule"/>
</dbReference>
<feature type="binding site" evidence="6">
    <location>
        <begin position="80"/>
        <end position="81"/>
    </location>
    <ligand>
        <name>NAD(+)</name>
        <dbReference type="ChEBI" id="CHEBI:57540"/>
    </ligand>
</feature>
<keyword evidence="6" id="KW-0067">ATP-binding</keyword>
<evidence type="ECO:0000313" key="8">
    <source>
        <dbReference type="Proteomes" id="UP000233248"/>
    </source>
</evidence>
<dbReference type="GO" id="GO:0046872">
    <property type="term" value="F:metal ion binding"/>
    <property type="evidence" value="ECO:0007669"/>
    <property type="project" value="UniProtKB-UniRule"/>
</dbReference>
<comment type="catalytic activity">
    <reaction evidence="5 6">
        <text>NAD(+) + ATP = ADP + NADP(+) + H(+)</text>
        <dbReference type="Rhea" id="RHEA:18629"/>
        <dbReference type="ChEBI" id="CHEBI:15378"/>
        <dbReference type="ChEBI" id="CHEBI:30616"/>
        <dbReference type="ChEBI" id="CHEBI:57540"/>
        <dbReference type="ChEBI" id="CHEBI:58349"/>
        <dbReference type="ChEBI" id="CHEBI:456216"/>
        <dbReference type="EC" id="2.7.1.23"/>
    </reaction>
</comment>
<sequence length="291" mass="32445">MGLKATITKEKLKSKSKAGIILRPSTPEIKDDYMKIKGYFQSQNIEVFLEKNSAYMIDEEGFDLDTLCDTVDFLVSIGGDGTLISVVRRTFRSGKPVLGINLGTLGFLTDVSLNELESFLQNLSDDENYRIDSRMMIKGNANLQNFFAFNDIVISRNSLSSMIKVDAKIDGKPFNSYYGDGIIISSPTGSTAYNLSVGGPLVYPLTDAFIVTPVAPHSLTQRPLVLPADFEIEFTITDNQGAMVIVDGQDIYEVEQNQSIKIQIASKKAKLLHRKERNYFEVLNEKLQWGN</sequence>
<dbReference type="PANTHER" id="PTHR20275:SF0">
    <property type="entry name" value="NAD KINASE"/>
    <property type="match status" value="1"/>
</dbReference>
<dbReference type="Proteomes" id="UP000233248">
    <property type="component" value="Unassembled WGS sequence"/>
</dbReference>
<comment type="caution">
    <text evidence="7">The sequence shown here is derived from an EMBL/GenBank/DDBJ whole genome shotgun (WGS) entry which is preliminary data.</text>
</comment>
<keyword evidence="8" id="KW-1185">Reference proteome</keyword>
<dbReference type="GO" id="GO:0019674">
    <property type="term" value="P:NAD+ metabolic process"/>
    <property type="evidence" value="ECO:0007669"/>
    <property type="project" value="InterPro"/>
</dbReference>
<organism evidence="7 8">
    <name type="scientific">Malaciobacter halophilus</name>
    <dbReference type="NCBI Taxonomy" id="197482"/>
    <lineage>
        <taxon>Bacteria</taxon>
        <taxon>Pseudomonadati</taxon>
        <taxon>Campylobacterota</taxon>
        <taxon>Epsilonproteobacteria</taxon>
        <taxon>Campylobacterales</taxon>
        <taxon>Arcobacteraceae</taxon>
        <taxon>Malaciobacter</taxon>
    </lineage>
</organism>
<dbReference type="InterPro" id="IPR017437">
    <property type="entry name" value="ATP-NAD_kinase_PpnK-typ_C"/>
</dbReference>
<evidence type="ECO:0000256" key="2">
    <source>
        <dbReference type="ARBA" id="ARBA00022777"/>
    </source>
</evidence>
<dbReference type="HAMAP" id="MF_00361">
    <property type="entry name" value="NAD_kinase"/>
    <property type="match status" value="1"/>
</dbReference>
<dbReference type="RefSeq" id="WP_101185837.1">
    <property type="nucleotide sequence ID" value="NZ_CP031218.1"/>
</dbReference>
<evidence type="ECO:0000313" key="7">
    <source>
        <dbReference type="EMBL" id="PKI79839.1"/>
    </source>
</evidence>
<keyword evidence="6" id="KW-0547">Nucleotide-binding</keyword>
<reference evidence="7 8" key="1">
    <citation type="submission" date="2017-09" db="EMBL/GenBank/DDBJ databases">
        <title>Genomics of the genus Arcobacter.</title>
        <authorList>
            <person name="Perez-Cataluna A."/>
            <person name="Figueras M.J."/>
            <person name="Salas-Masso N."/>
        </authorList>
    </citation>
    <scope>NUCLEOTIDE SEQUENCE [LARGE SCALE GENOMIC DNA]</scope>
    <source>
        <strain evidence="7 8">DSM 18005</strain>
    </source>
</reference>
<dbReference type="GO" id="GO:0051287">
    <property type="term" value="F:NAD binding"/>
    <property type="evidence" value="ECO:0007669"/>
    <property type="project" value="UniProtKB-ARBA"/>
</dbReference>
<feature type="active site" description="Proton acceptor" evidence="6">
    <location>
        <position position="80"/>
    </location>
</feature>
<feature type="binding site" evidence="6">
    <location>
        <position position="180"/>
    </location>
    <ligand>
        <name>NAD(+)</name>
        <dbReference type="ChEBI" id="CHEBI:57540"/>
    </ligand>
</feature>
<keyword evidence="4 6" id="KW-0520">NAD</keyword>
<dbReference type="InterPro" id="IPR017438">
    <property type="entry name" value="ATP-NAD_kinase_N"/>
</dbReference>
<feature type="binding site" evidence="6">
    <location>
        <begin position="150"/>
        <end position="151"/>
    </location>
    <ligand>
        <name>NAD(+)</name>
        <dbReference type="ChEBI" id="CHEBI:57540"/>
    </ligand>
</feature>
<comment type="caution">
    <text evidence="6">Lacks conserved residue(s) required for the propagation of feature annotation.</text>
</comment>
<evidence type="ECO:0000256" key="4">
    <source>
        <dbReference type="ARBA" id="ARBA00023027"/>
    </source>
</evidence>
<comment type="cofactor">
    <cofactor evidence="6">
        <name>a divalent metal cation</name>
        <dbReference type="ChEBI" id="CHEBI:60240"/>
    </cofactor>
</comment>
<dbReference type="EMBL" id="NXIF01000054">
    <property type="protein sequence ID" value="PKI79839.1"/>
    <property type="molecule type" value="Genomic_DNA"/>
</dbReference>
<evidence type="ECO:0000256" key="6">
    <source>
        <dbReference type="HAMAP-Rule" id="MF_00361"/>
    </source>
</evidence>
<dbReference type="SUPFAM" id="SSF111331">
    <property type="entry name" value="NAD kinase/diacylglycerol kinase-like"/>
    <property type="match status" value="1"/>
</dbReference>
<proteinExistence type="inferred from homology"/>
<comment type="function">
    <text evidence="6">Involved in the regulation of the intracellular balance of NAD and NADP, and is a key enzyme in the biosynthesis of NADP. Catalyzes specifically the phosphorylation on 2'-hydroxyl of the adenosine moiety of NAD to yield NADP.</text>
</comment>
<dbReference type="KEGG" id="ahs:AHALO_2178"/>